<keyword evidence="5 18" id="KW-0479">Metal-binding</keyword>
<name>A0A3S3R131_9FLAO</name>
<feature type="binding site" evidence="17">
    <location>
        <position position="369"/>
    </location>
    <ligand>
        <name>(6S)-NADPHX</name>
        <dbReference type="ChEBI" id="CHEBI:64076"/>
    </ligand>
</feature>
<feature type="domain" description="YjeF C-terminal" evidence="20">
    <location>
        <begin position="221"/>
        <end position="492"/>
    </location>
</feature>
<evidence type="ECO:0000256" key="10">
    <source>
        <dbReference type="ARBA" id="ARBA00023027"/>
    </source>
</evidence>
<comment type="caution">
    <text evidence="18">Lacks conserved residue(s) required for the propagation of feature annotation.</text>
</comment>
<dbReference type="GO" id="GO:0052856">
    <property type="term" value="F:NAD(P)HX epimerase activity"/>
    <property type="evidence" value="ECO:0007669"/>
    <property type="project" value="UniProtKB-UniRule"/>
</dbReference>
<sequence>MKIFNAVQIRQADEMTVTKQNITYNDLMERAGREVFLWLKMQFPDKETIFHFFCGQGNNGGDGLAAARLLQTDNYKVVLDIIEDAGKPTPAFTANLKKIEEAGIQSNQNTVYEYEKGRLVYIDALFGIGLTRDLNDAIKQAIENINNREAIIVSIDVPSGMFMDRKTDIAVRSDVVLTFQFPKLALYLPGNASFVKEVAVLDIGLDNEFIKNTVTDFYFTDEFEAQSRYKPVTHNAHKGTQGHALIIGGSYGKIGAICLSAKAALKSGCGLATAYLPKCGYTVLQTSFPEAMVLTNGEEHITQISFDFQPKAIGIGMGLGQHQETQKALYDFLKIVSVPLVIDADALNILSYNKEWLKLLPENTILTPHPKELERLMGSWKDDFEKIEMMKSFSKEYKLVLIAKDAYTMIVYNGTVHINSSGNAALATGGSGDVLTGIITGLLAQSYSPVDAAIFGVYLHGLTADIGIRETAKQVFIASDILKYMGKAYMDIEAKCNLK</sequence>
<evidence type="ECO:0000256" key="19">
    <source>
        <dbReference type="PIRNR" id="PIRNR017184"/>
    </source>
</evidence>
<dbReference type="AlphaFoldDB" id="A0A3S3R131"/>
<reference evidence="22 23" key="1">
    <citation type="submission" date="2019-01" db="EMBL/GenBank/DDBJ databases">
        <title>Flavobacterium sp. nov.,isolated from freshwater.</title>
        <authorList>
            <person name="Zhang R."/>
            <person name="Du Z.-J."/>
        </authorList>
    </citation>
    <scope>NUCLEOTIDE SEQUENCE [LARGE SCALE GENOMIC DNA]</scope>
    <source>
        <strain evidence="22 23">1E403</strain>
    </source>
</reference>
<dbReference type="InterPro" id="IPR004443">
    <property type="entry name" value="YjeF_N_dom"/>
</dbReference>
<accession>A0A3S3R131</accession>
<evidence type="ECO:0000256" key="5">
    <source>
        <dbReference type="ARBA" id="ARBA00022723"/>
    </source>
</evidence>
<evidence type="ECO:0000313" key="22">
    <source>
        <dbReference type="EMBL" id="RWX01503.1"/>
    </source>
</evidence>
<dbReference type="InterPro" id="IPR036652">
    <property type="entry name" value="YjeF_N_dom_sf"/>
</dbReference>
<feature type="binding site" evidence="18">
    <location>
        <position position="59"/>
    </location>
    <ligand>
        <name>K(+)</name>
        <dbReference type="ChEBI" id="CHEBI:29103"/>
    </ligand>
</feature>
<evidence type="ECO:0000256" key="1">
    <source>
        <dbReference type="ARBA" id="ARBA00000013"/>
    </source>
</evidence>
<comment type="similarity">
    <text evidence="17">Belongs to the NnrD/CARKD family.</text>
</comment>
<proteinExistence type="inferred from homology"/>
<comment type="catalytic activity">
    <reaction evidence="2 18 19">
        <text>(6R)-NADPHX = (6S)-NADPHX</text>
        <dbReference type="Rhea" id="RHEA:32227"/>
        <dbReference type="ChEBI" id="CHEBI:64076"/>
        <dbReference type="ChEBI" id="CHEBI:64077"/>
        <dbReference type="EC" id="5.1.99.6"/>
    </reaction>
</comment>
<dbReference type="PROSITE" id="PS01050">
    <property type="entry name" value="YJEF_C_2"/>
    <property type="match status" value="1"/>
</dbReference>
<comment type="catalytic activity">
    <reaction evidence="16 17 19">
        <text>(6S)-NADPHX + ADP = AMP + phosphate + NADPH + H(+)</text>
        <dbReference type="Rhea" id="RHEA:32235"/>
        <dbReference type="ChEBI" id="CHEBI:15378"/>
        <dbReference type="ChEBI" id="CHEBI:43474"/>
        <dbReference type="ChEBI" id="CHEBI:57783"/>
        <dbReference type="ChEBI" id="CHEBI:64076"/>
        <dbReference type="ChEBI" id="CHEBI:456215"/>
        <dbReference type="ChEBI" id="CHEBI:456216"/>
        <dbReference type="EC" id="4.2.1.136"/>
    </reaction>
</comment>
<dbReference type="GO" id="GO:0110051">
    <property type="term" value="P:metabolite repair"/>
    <property type="evidence" value="ECO:0007669"/>
    <property type="project" value="TreeGrafter"/>
</dbReference>
<feature type="binding site" evidence="17">
    <location>
        <position position="433"/>
    </location>
    <ligand>
        <name>(6S)-NADPHX</name>
        <dbReference type="ChEBI" id="CHEBI:64076"/>
    </ligand>
</feature>
<evidence type="ECO:0000256" key="15">
    <source>
        <dbReference type="ARBA" id="ARBA00048238"/>
    </source>
</evidence>
<keyword evidence="12 17" id="KW-0456">Lyase</keyword>
<feature type="binding site" evidence="17">
    <location>
        <position position="432"/>
    </location>
    <ligand>
        <name>AMP</name>
        <dbReference type="ChEBI" id="CHEBI:456215"/>
    </ligand>
</feature>
<comment type="function">
    <text evidence="18">Catalyzes the epimerization of the S- and R-forms of NAD(P)HX, a damaged form of NAD(P)H that is a result of enzymatic or heat-dependent hydration. This is a prerequisite for the S-specific NAD(P)H-hydrate dehydratase to allow the repair of both epimers of NAD(P)HX.</text>
</comment>
<evidence type="ECO:0000256" key="4">
    <source>
        <dbReference type="ARBA" id="ARBA00009524"/>
    </source>
</evidence>
<keyword evidence="7 17" id="KW-0067">ATP-binding</keyword>
<dbReference type="Pfam" id="PF03853">
    <property type="entry name" value="YjeF_N"/>
    <property type="match status" value="1"/>
</dbReference>
<dbReference type="GO" id="GO:0005524">
    <property type="term" value="F:ATP binding"/>
    <property type="evidence" value="ECO:0007669"/>
    <property type="project" value="UniProtKB-UniRule"/>
</dbReference>
<feature type="binding site" evidence="18">
    <location>
        <position position="156"/>
    </location>
    <ligand>
        <name>(6S)-NADPHX</name>
        <dbReference type="ChEBI" id="CHEBI:64076"/>
    </ligand>
</feature>
<feature type="binding site" evidence="18">
    <location>
        <begin position="127"/>
        <end position="133"/>
    </location>
    <ligand>
        <name>(6S)-NADPHX</name>
        <dbReference type="ChEBI" id="CHEBI:64076"/>
    </ligand>
</feature>
<comment type="catalytic activity">
    <reaction evidence="1 18 19">
        <text>(6R)-NADHX = (6S)-NADHX</text>
        <dbReference type="Rhea" id="RHEA:32215"/>
        <dbReference type="ChEBI" id="CHEBI:64074"/>
        <dbReference type="ChEBI" id="CHEBI:64075"/>
        <dbReference type="EC" id="5.1.99.6"/>
    </reaction>
</comment>
<comment type="cofactor">
    <cofactor evidence="17">
        <name>Mg(2+)</name>
        <dbReference type="ChEBI" id="CHEBI:18420"/>
    </cofactor>
</comment>
<keyword evidence="6 17" id="KW-0547">Nucleotide-binding</keyword>
<dbReference type="PROSITE" id="PS51385">
    <property type="entry name" value="YJEF_N"/>
    <property type="match status" value="1"/>
</dbReference>
<evidence type="ECO:0000256" key="6">
    <source>
        <dbReference type="ARBA" id="ARBA00022741"/>
    </source>
</evidence>
<dbReference type="Gene3D" id="3.40.50.10260">
    <property type="entry name" value="YjeF N-terminal domain"/>
    <property type="match status" value="1"/>
</dbReference>
<dbReference type="EC" id="5.1.99.6" evidence="19"/>
<dbReference type="HAMAP" id="MF_01966">
    <property type="entry name" value="NADHX_epimerase"/>
    <property type="match status" value="1"/>
</dbReference>
<feature type="domain" description="YjeF N-terminal" evidence="21">
    <location>
        <begin position="9"/>
        <end position="211"/>
    </location>
</feature>
<keyword evidence="10 17" id="KW-0520">NAD</keyword>
<dbReference type="GO" id="GO:0046872">
    <property type="term" value="F:metal ion binding"/>
    <property type="evidence" value="ECO:0007669"/>
    <property type="project" value="UniProtKB-UniRule"/>
</dbReference>
<comment type="function">
    <text evidence="14 19">Bifunctional enzyme that catalyzes the epimerization of the S- and R-forms of NAD(P)HX and the dehydration of the S-form of NAD(P)HX at the expense of ADP, which is converted to AMP. This allows the repair of both epimers of NAD(P)HX, a damaged form of NAD(P)H that is a result of enzymatic or heat-dependent hydration.</text>
</comment>
<dbReference type="OrthoDB" id="9806925at2"/>
<evidence type="ECO:0000256" key="12">
    <source>
        <dbReference type="ARBA" id="ARBA00023239"/>
    </source>
</evidence>
<keyword evidence="23" id="KW-1185">Reference proteome</keyword>
<dbReference type="NCBIfam" id="TIGR00196">
    <property type="entry name" value="yjeF_cterm"/>
    <property type="match status" value="1"/>
</dbReference>
<feature type="binding site" evidence="17">
    <location>
        <position position="318"/>
    </location>
    <ligand>
        <name>(6S)-NADPHX</name>
        <dbReference type="ChEBI" id="CHEBI:64076"/>
    </ligand>
</feature>
<dbReference type="InterPro" id="IPR000631">
    <property type="entry name" value="CARKD"/>
</dbReference>
<evidence type="ECO:0000256" key="3">
    <source>
        <dbReference type="ARBA" id="ARBA00006001"/>
    </source>
</evidence>
<comment type="subunit">
    <text evidence="17">Homotetramer.</text>
</comment>
<dbReference type="PROSITE" id="PS51383">
    <property type="entry name" value="YJEF_C_3"/>
    <property type="match status" value="1"/>
</dbReference>
<feature type="binding site" evidence="17">
    <location>
        <position position="256"/>
    </location>
    <ligand>
        <name>(6S)-NADPHX</name>
        <dbReference type="ChEBI" id="CHEBI:64076"/>
    </ligand>
</feature>
<evidence type="ECO:0000256" key="14">
    <source>
        <dbReference type="ARBA" id="ARBA00025153"/>
    </source>
</evidence>
<keyword evidence="9 18" id="KW-0630">Potassium</keyword>
<dbReference type="SUPFAM" id="SSF53613">
    <property type="entry name" value="Ribokinase-like"/>
    <property type="match status" value="1"/>
</dbReference>
<dbReference type="EMBL" id="SBII01000003">
    <property type="protein sequence ID" value="RWX01503.1"/>
    <property type="molecule type" value="Genomic_DNA"/>
</dbReference>
<dbReference type="InterPro" id="IPR029056">
    <property type="entry name" value="Ribokinase-like"/>
</dbReference>
<feature type="binding site" evidence="18">
    <location>
        <position position="159"/>
    </location>
    <ligand>
        <name>K(+)</name>
        <dbReference type="ChEBI" id="CHEBI:29103"/>
    </ligand>
</feature>
<comment type="similarity">
    <text evidence="4 19">In the C-terminal section; belongs to the NnrD/CARKD family.</text>
</comment>
<evidence type="ECO:0000256" key="7">
    <source>
        <dbReference type="ARBA" id="ARBA00022840"/>
    </source>
</evidence>
<dbReference type="InterPro" id="IPR030677">
    <property type="entry name" value="Nnr"/>
</dbReference>
<dbReference type="Proteomes" id="UP000287527">
    <property type="component" value="Unassembled WGS sequence"/>
</dbReference>
<dbReference type="Pfam" id="PF01256">
    <property type="entry name" value="Carb_kinase"/>
    <property type="match status" value="1"/>
</dbReference>
<comment type="function">
    <text evidence="17">Catalyzes the dehydration of the S-form of NAD(P)HX at the expense of ADP, which is converted to AMP. Together with NAD(P)HX epimerase, which catalyzes the epimerization of the S- and R-forms, the enzyme allows the repair of both epimers of NAD(P)HX, a damaged form of NAD(P)H that is a result of enzymatic or heat-dependent hydration.</text>
</comment>
<dbReference type="Gene3D" id="3.40.1190.20">
    <property type="match status" value="1"/>
</dbReference>
<evidence type="ECO:0000259" key="21">
    <source>
        <dbReference type="PROSITE" id="PS51385"/>
    </source>
</evidence>
<comment type="similarity">
    <text evidence="18">Belongs to the NnrE/AIBP family.</text>
</comment>
<feature type="binding site" evidence="17">
    <location>
        <begin position="404"/>
        <end position="408"/>
    </location>
    <ligand>
        <name>AMP</name>
        <dbReference type="ChEBI" id="CHEBI:456215"/>
    </ligand>
</feature>
<keyword evidence="8 17" id="KW-0521">NADP</keyword>
<comment type="similarity">
    <text evidence="3 19">In the N-terminal section; belongs to the NnrE/AIBP family.</text>
</comment>
<dbReference type="GO" id="GO:0046496">
    <property type="term" value="P:nicotinamide nucleotide metabolic process"/>
    <property type="evidence" value="ECO:0007669"/>
    <property type="project" value="UniProtKB-UniRule"/>
</dbReference>
<dbReference type="SUPFAM" id="SSF64153">
    <property type="entry name" value="YjeF N-terminal domain-like"/>
    <property type="match status" value="1"/>
</dbReference>
<evidence type="ECO:0000256" key="2">
    <source>
        <dbReference type="ARBA" id="ARBA00000909"/>
    </source>
</evidence>
<gene>
    <name evidence="18" type="primary">nnrE</name>
    <name evidence="17" type="synonym">nnrD</name>
    <name evidence="22" type="ORF">EPI11_06000</name>
</gene>
<comment type="caution">
    <text evidence="22">The sequence shown here is derived from an EMBL/GenBank/DDBJ whole genome shotgun (WGS) entry which is preliminary data.</text>
</comment>
<comment type="catalytic activity">
    <reaction evidence="15 17 19">
        <text>(6S)-NADHX + ADP = AMP + phosphate + NADH + H(+)</text>
        <dbReference type="Rhea" id="RHEA:32223"/>
        <dbReference type="ChEBI" id="CHEBI:15378"/>
        <dbReference type="ChEBI" id="CHEBI:43474"/>
        <dbReference type="ChEBI" id="CHEBI:57945"/>
        <dbReference type="ChEBI" id="CHEBI:64074"/>
        <dbReference type="ChEBI" id="CHEBI:456215"/>
        <dbReference type="ChEBI" id="CHEBI:456216"/>
        <dbReference type="EC" id="4.2.1.136"/>
    </reaction>
</comment>
<evidence type="ECO:0000256" key="11">
    <source>
        <dbReference type="ARBA" id="ARBA00023235"/>
    </source>
</evidence>
<evidence type="ECO:0000256" key="9">
    <source>
        <dbReference type="ARBA" id="ARBA00022958"/>
    </source>
</evidence>
<evidence type="ECO:0000313" key="23">
    <source>
        <dbReference type="Proteomes" id="UP000287527"/>
    </source>
</evidence>
<evidence type="ECO:0000256" key="18">
    <source>
        <dbReference type="HAMAP-Rule" id="MF_01966"/>
    </source>
</evidence>
<evidence type="ECO:0000256" key="16">
    <source>
        <dbReference type="ARBA" id="ARBA00049209"/>
    </source>
</evidence>
<keyword evidence="11 18" id="KW-0413">Isomerase</keyword>
<dbReference type="GO" id="GO:0052855">
    <property type="term" value="F:ADP-dependent NAD(P)H-hydrate dehydratase activity"/>
    <property type="evidence" value="ECO:0007669"/>
    <property type="project" value="UniProtKB-UniRule"/>
</dbReference>
<evidence type="ECO:0000259" key="20">
    <source>
        <dbReference type="PROSITE" id="PS51383"/>
    </source>
</evidence>
<evidence type="ECO:0000256" key="8">
    <source>
        <dbReference type="ARBA" id="ARBA00022857"/>
    </source>
</evidence>
<dbReference type="PANTHER" id="PTHR12592:SF0">
    <property type="entry name" value="ATP-DEPENDENT (S)-NAD(P)H-HYDRATE DEHYDRATASE"/>
    <property type="match status" value="1"/>
</dbReference>
<feature type="binding site" evidence="18">
    <location>
        <position position="123"/>
    </location>
    <ligand>
        <name>K(+)</name>
        <dbReference type="ChEBI" id="CHEBI:29103"/>
    </ligand>
</feature>
<evidence type="ECO:0000256" key="13">
    <source>
        <dbReference type="ARBA" id="ARBA00023268"/>
    </source>
</evidence>
<protein>
    <recommendedName>
        <fullName evidence="19">Bifunctional NAD(P)H-hydrate repair enzyme</fullName>
    </recommendedName>
    <alternativeName>
        <fullName evidence="19">Nicotinamide nucleotide repair protein</fullName>
    </alternativeName>
    <domain>
        <recommendedName>
            <fullName evidence="19">ADP-dependent (S)-NAD(P)H-hydrate dehydratase</fullName>
            <ecNumber evidence="19">4.2.1.136</ecNumber>
        </recommendedName>
        <alternativeName>
            <fullName evidence="19">ADP-dependent NAD(P)HX dehydratase</fullName>
        </alternativeName>
    </domain>
    <domain>
        <recommendedName>
            <fullName evidence="19">NAD(P)H-hydrate epimerase</fullName>
            <ecNumber evidence="19">5.1.99.6</ecNumber>
        </recommendedName>
    </domain>
</protein>
<dbReference type="PIRSF" id="PIRSF017184">
    <property type="entry name" value="Nnr"/>
    <property type="match status" value="1"/>
</dbReference>
<feature type="binding site" evidence="18">
    <location>
        <begin position="58"/>
        <end position="62"/>
    </location>
    <ligand>
        <name>(6S)-NADPHX</name>
        <dbReference type="ChEBI" id="CHEBI:64076"/>
    </ligand>
</feature>
<evidence type="ECO:0000256" key="17">
    <source>
        <dbReference type="HAMAP-Rule" id="MF_01965"/>
    </source>
</evidence>
<dbReference type="EC" id="4.2.1.136" evidence="19"/>
<dbReference type="NCBIfam" id="TIGR00197">
    <property type="entry name" value="yjeF_nterm"/>
    <property type="match status" value="1"/>
</dbReference>
<dbReference type="InterPro" id="IPR017953">
    <property type="entry name" value="Carbohydrate_kinase_pred_CS"/>
</dbReference>
<dbReference type="CDD" id="cd01171">
    <property type="entry name" value="YXKO-related"/>
    <property type="match status" value="1"/>
</dbReference>
<dbReference type="HAMAP" id="MF_01965">
    <property type="entry name" value="NADHX_dehydratase"/>
    <property type="match status" value="1"/>
</dbReference>
<dbReference type="PANTHER" id="PTHR12592">
    <property type="entry name" value="ATP-DEPENDENT (S)-NAD(P)H-HYDRATE DEHYDRATASE FAMILY MEMBER"/>
    <property type="match status" value="1"/>
</dbReference>
<comment type="cofactor">
    <cofactor evidence="18 19">
        <name>K(+)</name>
        <dbReference type="ChEBI" id="CHEBI:29103"/>
    </cofactor>
    <text evidence="18 19">Binds 1 potassium ion per subunit.</text>
</comment>
<organism evidence="22 23">
    <name type="scientific">Flavobacterium cerinum</name>
    <dbReference type="NCBI Taxonomy" id="2502784"/>
    <lineage>
        <taxon>Bacteria</taxon>
        <taxon>Pseudomonadati</taxon>
        <taxon>Bacteroidota</taxon>
        <taxon>Flavobacteriia</taxon>
        <taxon>Flavobacteriales</taxon>
        <taxon>Flavobacteriaceae</taxon>
        <taxon>Flavobacterium</taxon>
    </lineage>
</organism>
<dbReference type="RefSeq" id="WP_128389040.1">
    <property type="nucleotide sequence ID" value="NZ_SBII01000003.1"/>
</dbReference>
<keyword evidence="13" id="KW-0511">Multifunctional enzyme</keyword>